<evidence type="ECO:0000313" key="2">
    <source>
        <dbReference type="EMBL" id="ABS51338.1"/>
    </source>
</evidence>
<keyword evidence="1" id="KW-0472">Membrane</keyword>
<feature type="transmembrane region" description="Helical" evidence="1">
    <location>
        <begin position="30"/>
        <end position="59"/>
    </location>
</feature>
<accession>A7I0H1</accession>
<protein>
    <submittedName>
        <fullName evidence="2">Uncharacterized protein</fullName>
    </submittedName>
</protein>
<keyword evidence="3" id="KW-1185">Reference proteome</keyword>
<keyword evidence="1" id="KW-1133">Transmembrane helix</keyword>
<dbReference type="KEGG" id="cha:CHAB381_0413"/>
<gene>
    <name evidence="2" type="ordered locus">CHAB381_0413</name>
</gene>
<sequence>MFFQSGIFAALLLCPLVLYIFGYLKTAFALFSSFFLIVTLCFFFKIGTFFPILLFGFFITCLQKFKNLNNF</sequence>
<keyword evidence="1" id="KW-0812">Transmembrane</keyword>
<name>A7I0H1_CAMHC</name>
<dbReference type="Proteomes" id="UP000002407">
    <property type="component" value="Chromosome"/>
</dbReference>
<evidence type="ECO:0000256" key="1">
    <source>
        <dbReference type="SAM" id="Phobius"/>
    </source>
</evidence>
<reference evidence="3" key="1">
    <citation type="submission" date="2007-07" db="EMBL/GenBank/DDBJ databases">
        <title>Complete genome sequence of Campylobacter hominis ATCC BAA-381, a commensal isolated from the human gastrointestinal tract.</title>
        <authorList>
            <person name="Fouts D.E."/>
            <person name="Mongodin E.F."/>
            <person name="Puiu D."/>
            <person name="Sebastian Y."/>
            <person name="Miller W.G."/>
            <person name="Mandrell R.E."/>
            <person name="Nelson K.E."/>
        </authorList>
    </citation>
    <scope>NUCLEOTIDE SEQUENCE [LARGE SCALE GENOMIC DNA]</scope>
    <source>
        <strain evidence="3">ATCC BAA-381 / LMG 19568 / NCTC 13146 / CH001A</strain>
    </source>
</reference>
<dbReference type="HOGENOM" id="CLU_2732427_0_0_7"/>
<evidence type="ECO:0000313" key="3">
    <source>
        <dbReference type="Proteomes" id="UP000002407"/>
    </source>
</evidence>
<feature type="transmembrane region" description="Helical" evidence="1">
    <location>
        <begin position="7"/>
        <end position="24"/>
    </location>
</feature>
<dbReference type="EMBL" id="CP000776">
    <property type="protein sequence ID" value="ABS51338.1"/>
    <property type="molecule type" value="Genomic_DNA"/>
</dbReference>
<proteinExistence type="predicted"/>
<dbReference type="AlphaFoldDB" id="A7I0H1"/>
<organism evidence="2 3">
    <name type="scientific">Campylobacter hominis (strain ATCC BAA-381 / DSM 21671 / CCUG 45161 / LMG 19568 / NCTC 13146 / CH001A)</name>
    <dbReference type="NCBI Taxonomy" id="360107"/>
    <lineage>
        <taxon>Bacteria</taxon>
        <taxon>Pseudomonadati</taxon>
        <taxon>Campylobacterota</taxon>
        <taxon>Epsilonproteobacteria</taxon>
        <taxon>Campylobacterales</taxon>
        <taxon>Campylobacteraceae</taxon>
        <taxon>Campylobacter</taxon>
    </lineage>
</organism>